<feature type="coiled-coil region" evidence="1">
    <location>
        <begin position="436"/>
        <end position="473"/>
    </location>
</feature>
<accession>A0A1J1HEH8</accession>
<feature type="signal peptide" evidence="2">
    <location>
        <begin position="1"/>
        <end position="19"/>
    </location>
</feature>
<dbReference type="VEuPathDB" id="PlasmoDB:PRELSG_1317400"/>
<dbReference type="OMA" id="DMYRLHF"/>
<dbReference type="EMBL" id="LN835308">
    <property type="protein sequence ID" value="CRH03815.1"/>
    <property type="molecule type" value="Genomic_DNA"/>
</dbReference>
<dbReference type="RefSeq" id="XP_028535822.1">
    <property type="nucleotide sequence ID" value="XM_028678703.1"/>
</dbReference>
<keyword evidence="2" id="KW-0732">Signal</keyword>
<dbReference type="OrthoDB" id="377448at2759"/>
<evidence type="ECO:0000313" key="3">
    <source>
        <dbReference type="EMBL" id="CRH03815.1"/>
    </source>
</evidence>
<reference evidence="3 4" key="1">
    <citation type="submission" date="2015-04" db="EMBL/GenBank/DDBJ databases">
        <authorList>
            <consortium name="Pathogen Informatics"/>
        </authorList>
    </citation>
    <scope>NUCLEOTIDE SEQUENCE [LARGE SCALE GENOMIC DNA]</scope>
    <source>
        <strain evidence="3 4">SGS1</strain>
    </source>
</reference>
<feature type="chain" id="PRO_5012927150" evidence="2">
    <location>
        <begin position="20"/>
        <end position="1981"/>
    </location>
</feature>
<proteinExistence type="predicted"/>
<keyword evidence="4" id="KW-1185">Reference proteome</keyword>
<dbReference type="GeneID" id="39738107"/>
<evidence type="ECO:0000256" key="2">
    <source>
        <dbReference type="SAM" id="SignalP"/>
    </source>
</evidence>
<organism evidence="3 4">
    <name type="scientific">Plasmodium relictum</name>
    <dbReference type="NCBI Taxonomy" id="85471"/>
    <lineage>
        <taxon>Eukaryota</taxon>
        <taxon>Sar</taxon>
        <taxon>Alveolata</taxon>
        <taxon>Apicomplexa</taxon>
        <taxon>Aconoidasida</taxon>
        <taxon>Haemosporida</taxon>
        <taxon>Plasmodiidae</taxon>
        <taxon>Plasmodium</taxon>
        <taxon>Plasmodium (Haemamoeba)</taxon>
    </lineage>
</organism>
<dbReference type="Proteomes" id="UP000220158">
    <property type="component" value="Chromosome 13"/>
</dbReference>
<sequence length="1981" mass="242068">MTYIFILLFLLKLWQKLDCQFCYFRRNKSIILCSNIKIKNRKNYYYYKNKHYKNEEKNIFNIINRVCFNSLKKEGYASKIFKLQKNYFNYLLYNYKTNHTNTFSYNNDVYSNFFCRIIKINLQKIVSQFLKRKKYTYSKKKILFISNKVNIKNEKYSYKIIYNERNRLKKYKCIIRKYCDENYNTLAYNSFRNNILNINKKEKYNFSETCNNNDYYFHSKNNIGVNDNYIFTKFYLFNALKNSLIYNYTENEVMNKLLKEINFLFYKLYKINSDCFEKKSESKEKIIKIENINKQSISENTKYDEIYSDSINDVAYLNINKGGIFFKNNCANTKNYFICSFHNNKSKIIIKNWLYPLYFTFINQWVGKIVNFLFKENCSNKEFSKNNFIIKCENNIQKKLFFHLQCFYFLFTKEKDDNVYICNNSTHNYRNSSYINKNNYNKINSLENKEKSMNKEYTNKENLNKDIKNISQNDNINNIVNKNIIIYIYRNNEDIEKHYKYLKNIYKKDSVSFFNYDKYIHSDNSFFIMLLSYEEFFNMSFLYSHTFENFKKYINSKTNISENCTNLFQVFLNLLIYSSCGDKKILKNSQNYKFKIFLDNFNLKYNYEINLIEKNIYDHLFSFINMNERITFYFLSTENFNLLLFKIWISSIHKNCSILNLIKKKNFFILHKKIILKLDNNNIDSNNNKDIQLNNDIKNEEKIIFNLVKSKKKNIINKQVTKNLLIFNNCRKNIIVKYLKENNLYNINKLKKIDKKIKRKFNIAKRYLKKKKIYNFHISHYIDFIINKNKKGDIFFKKIICPSYILKEENLQNNDKIHLLTNNLCIAYNNSALNKKKEYLNFFESNKDLINLENKNENLCFQKDYKLNDLKISKKSKGNKVTNGNNSYPLEEKKFINNVSIRYQTDITLQKNINDYMKYNFFYLEKDDLKKESSIMDNTKFTKIYPCIYYIFNIEKFVLFSKDLYEKLNFLDEQLIKKCENILKKYEGKININSEFKMHLFKGLFLVSKKFNIFEKFLIKELLKNKLIKIILSSIDISSDGFSVQSVFLEGVHIHIKKKLKYNYLIDLINKLHDETFFSFPEIHEKNNINETHSNIENESKKLESNVNISEDMYRLHFVKYFMYLNFIHIFKKYTLSNNDMLNLSKNSTNFFLIPQKYEDISIILNTNNDNYLNFSNMHRYLIRDFYFNLHYYIVTKNISIHLNFLKDLQDDKKLDQEFLVNDSIENTYNKNYKHYNMYNYTEKIDIDRLSMEKHFGSKLNTYKFFNNYFNKAFDRDLFTFISIYNTINLSLDFYKIYKFKQLNEFLFVNNYINTCNNLSYFINYYEFLFFYFLNNKNLKKTSESSKHNFFNFLIMKRAKYEKEFIKHNKEHKLYFYQKQMKKINKYFDEHYVYMYYNTYINYNKLKKRYTKKLKTLYKEKYEMLYINIKNNLKKAVLSTIDKKLCIILDIYKVSKTYVDNLYICLNNANELFICKIFFFTAFVKNDKFYKAIIKKKKKFNYFDHLFNRRDIISYKIYIKEYDFLFDIHKIKNESKKSIISNKKYIFEIFVNKINLNNEFNREEKQDYYKLKEKFQNENIEKVMDIYDILSNSYNENIYDMHNNMILFLKKMRNMKKDLYLQYLKKMDIHKKKKNNLFYFSLHKLNEYYNLELYNKSEEKKYDYIKKKKKKIINEKSNELSKFIKEEDYSYNSEIITRQYFYNKLLRNNEKNKKIKIVVYSNLKNLKKNISNDYKLKCSEKKNKKILLDFKDVDFLNFYKKRKNIGNRNNYLNELNHINRIFGNKNSTFNEEFHNIFLFLHNFDLIDKLKKFMNPYIKNSLWIYTITLYINHMYSLNQNEIISNPELLIIILYICFYENKYDYLNNYISSFHISNIYLKNIVADIYVYKELLSSLQFKFKINIGITFNLIDLCEVFESLTKLKKKSFKDISENIVRILTKLNIILHSVSSNFNKNIGQIILNFINYINEMKKYKEVTNTYL</sequence>
<gene>
    <name evidence="3" type="ORF">PRELSG_1317400</name>
</gene>
<evidence type="ECO:0000256" key="1">
    <source>
        <dbReference type="SAM" id="Coils"/>
    </source>
</evidence>
<protein>
    <submittedName>
        <fullName evidence="3">Uncharacterized protein</fullName>
    </submittedName>
</protein>
<keyword evidence="1" id="KW-0175">Coiled coil</keyword>
<dbReference type="KEGG" id="prel:PRELSG_1317400"/>
<evidence type="ECO:0000313" key="4">
    <source>
        <dbReference type="Proteomes" id="UP000220158"/>
    </source>
</evidence>
<name>A0A1J1HEH8_PLARL</name>